<dbReference type="Proteomes" id="UP000520535">
    <property type="component" value="Unassembled WGS sequence"/>
</dbReference>
<proteinExistence type="inferred from homology"/>
<dbReference type="InterPro" id="IPR043597">
    <property type="entry name" value="TPH_dom"/>
</dbReference>
<name>A0A7L2VA40_9AVES</name>
<evidence type="ECO:0000256" key="3">
    <source>
        <dbReference type="ARBA" id="ARBA00023069"/>
    </source>
</evidence>
<feature type="non-terminal residue" evidence="10">
    <location>
        <position position="1"/>
    </location>
</feature>
<organism evidence="10 11">
    <name type="scientific">Brachypteracias leptosomus</name>
    <name type="common">short-legged ground-roller</name>
    <dbReference type="NCBI Taxonomy" id="135165"/>
    <lineage>
        <taxon>Eukaryota</taxon>
        <taxon>Metazoa</taxon>
        <taxon>Chordata</taxon>
        <taxon>Craniata</taxon>
        <taxon>Vertebrata</taxon>
        <taxon>Euteleostomi</taxon>
        <taxon>Archelosauria</taxon>
        <taxon>Archosauria</taxon>
        <taxon>Dinosauria</taxon>
        <taxon>Saurischia</taxon>
        <taxon>Theropoda</taxon>
        <taxon>Coelurosauria</taxon>
        <taxon>Aves</taxon>
        <taxon>Neognathae</taxon>
        <taxon>Neoaves</taxon>
        <taxon>Telluraves</taxon>
        <taxon>Coraciimorphae</taxon>
        <taxon>Coraciiformes</taxon>
        <taxon>Brachypteraciidae</taxon>
        <taxon>Brachypteracias</taxon>
    </lineage>
</organism>
<evidence type="ECO:0000256" key="1">
    <source>
        <dbReference type="ARBA" id="ARBA00004138"/>
    </source>
</evidence>
<dbReference type="EMBL" id="VYZX01009652">
    <property type="protein sequence ID" value="NXS54873.1"/>
    <property type="molecule type" value="Genomic_DNA"/>
</dbReference>
<dbReference type="GO" id="GO:0005929">
    <property type="term" value="C:cilium"/>
    <property type="evidence" value="ECO:0007669"/>
    <property type="project" value="UniProtKB-SubCell"/>
</dbReference>
<comment type="caution">
    <text evidence="10">The sequence shown here is derived from an EMBL/GenBank/DDBJ whole genome shotgun (WGS) entry which is preliminary data.</text>
</comment>
<comment type="subcellular location">
    <subcellularLocation>
        <location evidence="1">Cell projection</location>
        <location evidence="1">Cilium</location>
    </subcellularLocation>
</comment>
<sequence>TLYSPSCHVFLLQRARPPKGQAKENVFLASRERERKLLENSHILKLYNQCRRVQEWHHQSEQKWLHREVQRKVEVAMKEFQAGAEERRERLRELLEAEERGYLAEMEALGETVQEKEAKMRERVKLLREKRENERQQLVAEKREQQFREQCEELRLQWMKQHQKELCEDRLAQLALKEELKQQQKKEEQMFAELWEEDRLAKEKREELERQKLAEQSQETLKVLKAQVAALSTHKEEAKRLKEEEAQLLEEQQQLLKVENEQLQLEKLQKQKECREMLLSAAQDKRNRLNEEKQSELALEMKILEKSLEEPQEDTQEKAKRKQELLKEQQIYLAHLAQQLEEEKQQEKEVEKLSEEEMAQVWAKKAKQMQLEKEARKKLLQDVLTTRQLQVEEKSQRNVKEQEELAQERKLLAEAITEQEQVEEDNYARKAKEAKAHQDHLRAQMVHRQQARDAEEQEKQQEHELVLAAERAYQERLQNILSRPWKTAGKTHP</sequence>
<evidence type="ECO:0000256" key="8">
    <source>
        <dbReference type="SAM" id="MobiDB-lite"/>
    </source>
</evidence>
<dbReference type="OrthoDB" id="75950at2759"/>
<dbReference type="InterPro" id="IPR043596">
    <property type="entry name" value="CFAP53/TCHP"/>
</dbReference>
<dbReference type="PANTHER" id="PTHR31183">
    <property type="entry name" value="TRICHOPLEIN KERATIN FILAMENT-BINDING PROTEIN FAMILY MEMBER"/>
    <property type="match status" value="1"/>
</dbReference>
<evidence type="ECO:0000313" key="11">
    <source>
        <dbReference type="Proteomes" id="UP000520535"/>
    </source>
</evidence>
<feature type="coiled-coil region" evidence="7">
    <location>
        <begin position="77"/>
        <end position="144"/>
    </location>
</feature>
<keyword evidence="4" id="KW-0966">Cell projection</keyword>
<feature type="compositionally biased region" description="Basic and acidic residues" evidence="8">
    <location>
        <begin position="426"/>
        <end position="442"/>
    </location>
</feature>
<keyword evidence="11" id="KW-1185">Reference proteome</keyword>
<evidence type="ECO:0000256" key="2">
    <source>
        <dbReference type="ARBA" id="ARBA00023054"/>
    </source>
</evidence>
<comment type="similarity">
    <text evidence="5">Belongs to the CFAP53 family.</text>
</comment>
<feature type="compositionally biased region" description="Basic and acidic residues" evidence="8">
    <location>
        <begin position="450"/>
        <end position="465"/>
    </location>
</feature>
<feature type="coiled-coil region" evidence="7">
    <location>
        <begin position="221"/>
        <end position="299"/>
    </location>
</feature>
<gene>
    <name evidence="10" type="primary">Cfap53</name>
    <name evidence="10" type="ORF">BRALEP_R10120</name>
</gene>
<dbReference type="AlphaFoldDB" id="A0A7L2VA40"/>
<feature type="coiled-coil region" evidence="7">
    <location>
        <begin position="326"/>
        <end position="360"/>
    </location>
</feature>
<evidence type="ECO:0000256" key="4">
    <source>
        <dbReference type="ARBA" id="ARBA00023273"/>
    </source>
</evidence>
<keyword evidence="2 7" id="KW-0175">Coiled coil</keyword>
<evidence type="ECO:0000256" key="7">
    <source>
        <dbReference type="SAM" id="Coils"/>
    </source>
</evidence>
<feature type="non-terminal residue" evidence="10">
    <location>
        <position position="493"/>
    </location>
</feature>
<evidence type="ECO:0000256" key="5">
    <source>
        <dbReference type="ARBA" id="ARBA00033747"/>
    </source>
</evidence>
<feature type="region of interest" description="Disordered" evidence="8">
    <location>
        <begin position="417"/>
        <end position="465"/>
    </location>
</feature>
<evidence type="ECO:0000259" key="9">
    <source>
        <dbReference type="Pfam" id="PF13868"/>
    </source>
</evidence>
<keyword evidence="3" id="KW-0969">Cilium</keyword>
<accession>A0A7L2VA40</accession>
<reference evidence="10 11" key="1">
    <citation type="submission" date="2019-09" db="EMBL/GenBank/DDBJ databases">
        <title>Bird 10,000 Genomes (B10K) Project - Family phase.</title>
        <authorList>
            <person name="Zhang G."/>
        </authorList>
    </citation>
    <scope>NUCLEOTIDE SEQUENCE [LARGE SCALE GENOMIC DNA]</scope>
    <source>
        <strain evidence="10">B10K-DU-012-52</strain>
    </source>
</reference>
<evidence type="ECO:0000256" key="6">
    <source>
        <dbReference type="ARBA" id="ARBA00033773"/>
    </source>
</evidence>
<feature type="domain" description="Trichohyalin-plectin-homology" evidence="9">
    <location>
        <begin position="148"/>
        <end position="481"/>
    </location>
</feature>
<dbReference type="PANTHER" id="PTHR31183:SF1">
    <property type="entry name" value="CILIA- AND FLAGELLA-ASSOCIATED PROTEIN 53"/>
    <property type="match status" value="1"/>
</dbReference>
<evidence type="ECO:0000313" key="10">
    <source>
        <dbReference type="EMBL" id="NXS54873.1"/>
    </source>
</evidence>
<dbReference type="Pfam" id="PF13868">
    <property type="entry name" value="TPH"/>
    <property type="match status" value="1"/>
</dbReference>
<protein>
    <recommendedName>
        <fullName evidence="6">Cilia- and flagella-associated protein 53</fullName>
    </recommendedName>
</protein>